<evidence type="ECO:0000313" key="2">
    <source>
        <dbReference type="Proteomes" id="UP000216173"/>
    </source>
</evidence>
<dbReference type="RefSeq" id="WP_055045071.1">
    <property type="nucleotide sequence ID" value="NZ_LBGR01000048.1"/>
</dbReference>
<evidence type="ECO:0000313" key="1">
    <source>
        <dbReference type="EMBL" id="PAR19332.1"/>
    </source>
</evidence>
<name>A0A271VMD8_VIBMT</name>
<evidence type="ECO:0008006" key="3">
    <source>
        <dbReference type="Google" id="ProtNLM"/>
    </source>
</evidence>
<comment type="caution">
    <text evidence="1">The sequence shown here is derived from an EMBL/GenBank/DDBJ whole genome shotgun (WGS) entry which is preliminary data.</text>
</comment>
<protein>
    <recommendedName>
        <fullName evidence="3">Uracil-DNA glycosylase-like domain-containing protein</fullName>
    </recommendedName>
</protein>
<dbReference type="AlphaFoldDB" id="A0A271VMD8"/>
<proteinExistence type="predicted"/>
<dbReference type="EMBL" id="NMSH01000052">
    <property type="protein sequence ID" value="PAR19332.1"/>
    <property type="molecule type" value="Genomic_DNA"/>
</dbReference>
<organism evidence="1 2">
    <name type="scientific">Vibrio metoecus</name>
    <dbReference type="NCBI Taxonomy" id="1481663"/>
    <lineage>
        <taxon>Bacteria</taxon>
        <taxon>Pseudomonadati</taxon>
        <taxon>Pseudomonadota</taxon>
        <taxon>Gammaproteobacteria</taxon>
        <taxon>Vibrionales</taxon>
        <taxon>Vibrionaceae</taxon>
        <taxon>Vibrio</taxon>
    </lineage>
</organism>
<accession>A0A271VMD8</accession>
<dbReference type="Proteomes" id="UP000216173">
    <property type="component" value="Unassembled WGS sequence"/>
</dbReference>
<sequence>MPIVFQPWVGNRYWEANRFGARVLVLGESHYGSGEEANPNFTKDVVQKLAIEQRHAFFTKISKVLLGLDSSHWIADEDRGEVWKHIAFYNYVQCFVSDKARVRPNHDMWQDSKEAFMSVIEYLKPDLVLVLGIQLGDVIPRLESNIEVCVIQHPSTGFSYAKWNPIVSEALRRING</sequence>
<gene>
    <name evidence="1" type="ORF">CGU03_17375</name>
</gene>
<reference evidence="2" key="1">
    <citation type="submission" date="2017-07" db="EMBL/GenBank/DDBJ databases">
        <authorList>
            <person name="Boucher Y."/>
            <person name="Orata F.D."/>
        </authorList>
    </citation>
    <scope>NUCLEOTIDE SEQUENCE [LARGE SCALE GENOMIC DNA]</scope>
    <source>
        <strain evidence="2">OYP9E10</strain>
    </source>
</reference>